<dbReference type="EMBL" id="QBKR01000047">
    <property type="protein sequence ID" value="PTX48135.1"/>
    <property type="molecule type" value="Genomic_DNA"/>
</dbReference>
<organism evidence="2 3">
    <name type="scientific">Melghirimyces profundicolus</name>
    <dbReference type="NCBI Taxonomy" id="1242148"/>
    <lineage>
        <taxon>Bacteria</taxon>
        <taxon>Bacillati</taxon>
        <taxon>Bacillota</taxon>
        <taxon>Bacilli</taxon>
        <taxon>Bacillales</taxon>
        <taxon>Thermoactinomycetaceae</taxon>
        <taxon>Melghirimyces</taxon>
    </lineage>
</organism>
<dbReference type="AlphaFoldDB" id="A0A2T6AWE4"/>
<evidence type="ECO:0000256" key="1">
    <source>
        <dbReference type="SAM" id="Phobius"/>
    </source>
</evidence>
<sequence length="30" mass="3337">MNQAAVGLFNATLISVPIWMAIVYALRLFL</sequence>
<evidence type="ECO:0000313" key="2">
    <source>
        <dbReference type="EMBL" id="PTX48135.1"/>
    </source>
</evidence>
<evidence type="ECO:0000313" key="3">
    <source>
        <dbReference type="Proteomes" id="UP000244240"/>
    </source>
</evidence>
<proteinExistence type="predicted"/>
<dbReference type="Proteomes" id="UP000244240">
    <property type="component" value="Unassembled WGS sequence"/>
</dbReference>
<keyword evidence="1" id="KW-1133">Transmembrane helix</keyword>
<accession>A0A2T6AWE4</accession>
<name>A0A2T6AWE4_9BACL</name>
<gene>
    <name evidence="2" type="ORF">C8P63_1477</name>
</gene>
<comment type="caution">
    <text evidence="2">The sequence shown here is derived from an EMBL/GenBank/DDBJ whole genome shotgun (WGS) entry which is preliminary data.</text>
</comment>
<keyword evidence="1" id="KW-0812">Transmembrane</keyword>
<keyword evidence="3" id="KW-1185">Reference proteome</keyword>
<keyword evidence="1" id="KW-0472">Membrane</keyword>
<reference evidence="2 3" key="1">
    <citation type="submission" date="2018-04" db="EMBL/GenBank/DDBJ databases">
        <title>Genomic Encyclopedia of Archaeal and Bacterial Type Strains, Phase II (KMG-II): from individual species to whole genera.</title>
        <authorList>
            <person name="Goeker M."/>
        </authorList>
    </citation>
    <scope>NUCLEOTIDE SEQUENCE [LARGE SCALE GENOMIC DNA]</scope>
    <source>
        <strain evidence="2 3">DSM 45787</strain>
    </source>
</reference>
<feature type="transmembrane region" description="Helical" evidence="1">
    <location>
        <begin position="6"/>
        <end position="26"/>
    </location>
</feature>
<protein>
    <submittedName>
        <fullName evidence="2">Uncharacterized protein</fullName>
    </submittedName>
</protein>